<reference evidence="2 3" key="1">
    <citation type="submission" date="2018-10" db="EMBL/GenBank/DDBJ databases">
        <title>Genomic Encyclopedia of Type Strains, Phase IV (KMG-IV): sequencing the most valuable type-strain genomes for metagenomic binning, comparative biology and taxonomic classification.</title>
        <authorList>
            <person name="Goeker M."/>
        </authorList>
    </citation>
    <scope>NUCLEOTIDE SEQUENCE [LARGE SCALE GENOMIC DNA]</scope>
    <source>
        <strain evidence="2 3">DSM 4734</strain>
    </source>
</reference>
<dbReference type="PROSITE" id="PS51257">
    <property type="entry name" value="PROKAR_LIPOPROTEIN"/>
    <property type="match status" value="1"/>
</dbReference>
<comment type="caution">
    <text evidence="2">The sequence shown here is derived from an EMBL/GenBank/DDBJ whole genome shotgun (WGS) entry which is preliminary data.</text>
</comment>
<evidence type="ECO:0000256" key="1">
    <source>
        <dbReference type="SAM" id="MobiDB-lite"/>
    </source>
</evidence>
<accession>A0A495D4Q2</accession>
<dbReference type="EMBL" id="RBIM01000006">
    <property type="protein sequence ID" value="RKQ95531.1"/>
    <property type="molecule type" value="Genomic_DNA"/>
</dbReference>
<protein>
    <submittedName>
        <fullName evidence="2">Peptidase inhibitor I78 family protein</fullName>
    </submittedName>
</protein>
<dbReference type="Proteomes" id="UP000273675">
    <property type="component" value="Unassembled WGS sequence"/>
</dbReference>
<sequence length="114" mass="12041">MKAHVIILSCLLAGCGLTTGGATSTDERQLDALPPLGSTEDVDGGEVRAPITGTCGMENLQHFVGRPRVTVPASAMPENYRVVGPNSVVTMDYRPDRLTVRVDENDVVESLACG</sequence>
<evidence type="ECO:0000313" key="2">
    <source>
        <dbReference type="EMBL" id="RKQ95531.1"/>
    </source>
</evidence>
<dbReference type="PANTHER" id="PTHR39600">
    <property type="entry name" value="PEPTIDASE INHIBITOR I78 FAMILY PROTEIN"/>
    <property type="match status" value="1"/>
</dbReference>
<feature type="region of interest" description="Disordered" evidence="1">
    <location>
        <begin position="23"/>
        <end position="46"/>
    </location>
</feature>
<dbReference type="RefSeq" id="WP_121212040.1">
    <property type="nucleotide sequence ID" value="NZ_RBIM01000006.1"/>
</dbReference>
<proteinExistence type="predicted"/>
<gene>
    <name evidence="2" type="ORF">C7435_2634</name>
</gene>
<dbReference type="Pfam" id="PF11720">
    <property type="entry name" value="Inhibitor_I78"/>
    <property type="match status" value="1"/>
</dbReference>
<dbReference type="Gene3D" id="3.30.10.10">
    <property type="entry name" value="Trypsin Inhibitor V, subunit A"/>
    <property type="match status" value="1"/>
</dbReference>
<evidence type="ECO:0000313" key="3">
    <source>
        <dbReference type="Proteomes" id="UP000273675"/>
    </source>
</evidence>
<name>A0A495D4Q2_9PROT</name>
<dbReference type="AlphaFoldDB" id="A0A495D4Q2"/>
<dbReference type="PANTHER" id="PTHR39600:SF1">
    <property type="entry name" value="PEPTIDASE INHIBITOR I78 FAMILY PROTEIN"/>
    <property type="match status" value="1"/>
</dbReference>
<dbReference type="InterPro" id="IPR021719">
    <property type="entry name" value="Prot_inh_I78"/>
</dbReference>
<dbReference type="OrthoDB" id="8724542at2"/>
<organism evidence="2 3">
    <name type="scientific">Maricaulis maris</name>
    <dbReference type="NCBI Taxonomy" id="74318"/>
    <lineage>
        <taxon>Bacteria</taxon>
        <taxon>Pseudomonadati</taxon>
        <taxon>Pseudomonadota</taxon>
        <taxon>Alphaproteobacteria</taxon>
        <taxon>Maricaulales</taxon>
        <taxon>Maricaulaceae</taxon>
        <taxon>Maricaulis</taxon>
    </lineage>
</organism>